<sequence>MKKHILIISLILCLSEIDAQIKVGIHGGSPVGDAEALYNSSWGINGYYMFGSERESLLKFGAGAGWIKYSGEEIVLPGSTIDVENASFLTICSAARVYYKIFFTGVDIGYAFGLSERDGGFHWRPVLGVVFLKILEANLFYHSINPGDGDVSSLGLGLHIKL</sequence>
<dbReference type="EMBL" id="CP028923">
    <property type="protein sequence ID" value="QCK14503.1"/>
    <property type="molecule type" value="Genomic_DNA"/>
</dbReference>
<evidence type="ECO:0008006" key="3">
    <source>
        <dbReference type="Google" id="ProtNLM"/>
    </source>
</evidence>
<name>A0A4D7JHJ7_9BACT</name>
<dbReference type="KEGG" id="fpf:DCC35_06980"/>
<organism evidence="1 2">
    <name type="scientific">Mangrovivirga cuniculi</name>
    <dbReference type="NCBI Taxonomy" id="2715131"/>
    <lineage>
        <taxon>Bacteria</taxon>
        <taxon>Pseudomonadati</taxon>
        <taxon>Bacteroidota</taxon>
        <taxon>Cytophagia</taxon>
        <taxon>Cytophagales</taxon>
        <taxon>Mangrovivirgaceae</taxon>
        <taxon>Mangrovivirga</taxon>
    </lineage>
</organism>
<dbReference type="AlphaFoldDB" id="A0A4D7JHJ7"/>
<dbReference type="Proteomes" id="UP000298616">
    <property type="component" value="Chromosome"/>
</dbReference>
<protein>
    <recommendedName>
        <fullName evidence="3">Outer membrane protein beta-barrel domain-containing protein</fullName>
    </recommendedName>
</protein>
<evidence type="ECO:0000313" key="1">
    <source>
        <dbReference type="EMBL" id="QCK14503.1"/>
    </source>
</evidence>
<proteinExistence type="predicted"/>
<evidence type="ECO:0000313" key="2">
    <source>
        <dbReference type="Proteomes" id="UP000298616"/>
    </source>
</evidence>
<dbReference type="OrthoDB" id="1492374at2"/>
<dbReference type="RefSeq" id="WP_137090090.1">
    <property type="nucleotide sequence ID" value="NZ_CP028923.1"/>
</dbReference>
<gene>
    <name evidence="1" type="ORF">DCC35_06980</name>
</gene>
<reference evidence="1 2" key="1">
    <citation type="submission" date="2018-04" db="EMBL/GenBank/DDBJ databases">
        <title>Complete genome uncultured novel isolate.</title>
        <authorList>
            <person name="Merlino G."/>
        </authorList>
    </citation>
    <scope>NUCLEOTIDE SEQUENCE [LARGE SCALE GENOMIC DNA]</scope>
    <source>
        <strain evidence="2">R1DC9</strain>
    </source>
</reference>
<keyword evidence="2" id="KW-1185">Reference proteome</keyword>
<accession>A0A4D7JHJ7</accession>